<evidence type="ECO:0000256" key="2">
    <source>
        <dbReference type="ARBA" id="ARBA00022679"/>
    </source>
</evidence>
<name>A0ABQ7DCX6_BRACR</name>
<sequence>MGCIISKKKSLKRHHHHHQHQQRKESSEKRSSRINSSRIDDSSQSKEEQEDRSSYRDDAKVEFNSSRYSEKHPEISEIGDTDEDEDTTPPHEELKRDPSVAEQVAAGWPAWLVSVAGEALVDWTPRRASTFEKLEKIGQGTYSSVYKARDLINNKIVALKRVRFDLSDLESVKFMAREIIVMRRLDHPNVLKLEGLITASVSSSLYLVFEYMDHDLVGLASIPGIKFSEPQVKCYMKQLLSGLHHCHSRGVLHRDIKGSNLLIDSNGVLKIADFGLATFFDPENRIPLTSRVVTLWYRPPELLLGACHYGVGVDLWSTGYYWRKLKLPPSAAFRPALPYGRRVADMFKNLPTNVLSLLEALLSIDPDRRGSAARALEIIDEQYFRTEPLACDPSSLPKYPPSKEIDAKLRDDAKRQQRPAQEKHERQDSQRRSHERKLIPPVKANPSLTAAMENPYLRTCVLGNSTRQMHITKEKTSNNKTSETVSYSGPIMKNRNHSRLKDNAAPRIPCSYRAGQSVVDTVGSNQLIMDQQRENLRTFNRADTMDNSKRQMKIPNDPSWYDSEENKMYMSGPLLAQPSKVDQMLEEHDRQLQEFTRQKAKQSRN</sequence>
<feature type="region of interest" description="Disordered" evidence="7">
    <location>
        <begin position="474"/>
        <end position="496"/>
    </location>
</feature>
<feature type="compositionally biased region" description="Acidic residues" evidence="7">
    <location>
        <begin position="77"/>
        <end position="87"/>
    </location>
</feature>
<dbReference type="PANTHER" id="PTHR24056">
    <property type="entry name" value="CELL DIVISION PROTEIN KINASE"/>
    <property type="match status" value="1"/>
</dbReference>
<protein>
    <recommendedName>
        <fullName evidence="8">Protein kinase domain-containing protein</fullName>
    </recommendedName>
</protein>
<dbReference type="InterPro" id="IPR017441">
    <property type="entry name" value="Protein_kinase_ATP_BS"/>
</dbReference>
<reference evidence="9 10" key="1">
    <citation type="journal article" date="2020" name="BMC Genomics">
        <title>Intraspecific diversification of the crop wild relative Brassica cretica Lam. using demographic model selection.</title>
        <authorList>
            <person name="Kioukis A."/>
            <person name="Michalopoulou V.A."/>
            <person name="Briers L."/>
            <person name="Pirintsos S."/>
            <person name="Studholme D.J."/>
            <person name="Pavlidis P."/>
            <person name="Sarris P.F."/>
        </authorList>
    </citation>
    <scope>NUCLEOTIDE SEQUENCE [LARGE SCALE GENOMIC DNA]</scope>
    <source>
        <strain evidence="10">cv. PFS-1207/04</strain>
    </source>
</reference>
<keyword evidence="2" id="KW-0808">Transferase</keyword>
<evidence type="ECO:0000256" key="6">
    <source>
        <dbReference type="PROSITE-ProRule" id="PRU10141"/>
    </source>
</evidence>
<dbReference type="PROSITE" id="PS50011">
    <property type="entry name" value="PROTEIN_KINASE_DOM"/>
    <property type="match status" value="1"/>
</dbReference>
<dbReference type="PANTHER" id="PTHR24056:SF380">
    <property type="entry name" value="PROTEIN KINASE DOMAIN-CONTAINING PROTEIN"/>
    <property type="match status" value="1"/>
</dbReference>
<keyword evidence="4" id="KW-0418">Kinase</keyword>
<feature type="compositionally biased region" description="Basic and acidic residues" evidence="7">
    <location>
        <begin position="410"/>
        <end position="438"/>
    </location>
</feature>
<evidence type="ECO:0000256" key="7">
    <source>
        <dbReference type="SAM" id="MobiDB-lite"/>
    </source>
</evidence>
<comment type="caution">
    <text evidence="9">The sequence shown here is derived from an EMBL/GenBank/DDBJ whole genome shotgun (WGS) entry which is preliminary data.</text>
</comment>
<evidence type="ECO:0000259" key="8">
    <source>
        <dbReference type="PROSITE" id="PS50011"/>
    </source>
</evidence>
<evidence type="ECO:0000256" key="3">
    <source>
        <dbReference type="ARBA" id="ARBA00022741"/>
    </source>
</evidence>
<dbReference type="Pfam" id="PF00069">
    <property type="entry name" value="Pkinase"/>
    <property type="match status" value="1"/>
</dbReference>
<comment type="similarity">
    <text evidence="1">Belongs to the protein kinase superfamily. CMGC Ser/Thr protein kinase family. CDC2/CDKX subfamily.</text>
</comment>
<evidence type="ECO:0000313" key="9">
    <source>
        <dbReference type="EMBL" id="KAF3569474.1"/>
    </source>
</evidence>
<dbReference type="SUPFAM" id="SSF56112">
    <property type="entry name" value="Protein kinase-like (PK-like)"/>
    <property type="match status" value="1"/>
</dbReference>
<evidence type="ECO:0000256" key="1">
    <source>
        <dbReference type="ARBA" id="ARBA00006485"/>
    </source>
</evidence>
<organism evidence="9 10">
    <name type="scientific">Brassica cretica</name>
    <name type="common">Mustard</name>
    <dbReference type="NCBI Taxonomy" id="69181"/>
    <lineage>
        <taxon>Eukaryota</taxon>
        <taxon>Viridiplantae</taxon>
        <taxon>Streptophyta</taxon>
        <taxon>Embryophyta</taxon>
        <taxon>Tracheophyta</taxon>
        <taxon>Spermatophyta</taxon>
        <taxon>Magnoliopsida</taxon>
        <taxon>eudicotyledons</taxon>
        <taxon>Gunneridae</taxon>
        <taxon>Pentapetalae</taxon>
        <taxon>rosids</taxon>
        <taxon>malvids</taxon>
        <taxon>Brassicales</taxon>
        <taxon>Brassicaceae</taxon>
        <taxon>Brassiceae</taxon>
        <taxon>Brassica</taxon>
    </lineage>
</organism>
<dbReference type="Proteomes" id="UP000266723">
    <property type="component" value="Unassembled WGS sequence"/>
</dbReference>
<dbReference type="SMART" id="SM00220">
    <property type="entry name" value="S_TKc"/>
    <property type="match status" value="1"/>
</dbReference>
<proteinExistence type="inferred from homology"/>
<dbReference type="InterPro" id="IPR011009">
    <property type="entry name" value="Kinase-like_dom_sf"/>
</dbReference>
<feature type="compositionally biased region" description="Basic and acidic residues" evidence="7">
    <location>
        <begin position="22"/>
        <end position="31"/>
    </location>
</feature>
<dbReference type="InterPro" id="IPR008271">
    <property type="entry name" value="Ser/Thr_kinase_AS"/>
</dbReference>
<gene>
    <name evidence="9" type="ORF">DY000_02013360</name>
</gene>
<evidence type="ECO:0000256" key="5">
    <source>
        <dbReference type="ARBA" id="ARBA00022840"/>
    </source>
</evidence>
<feature type="compositionally biased region" description="Basic and acidic residues" evidence="7">
    <location>
        <begin position="88"/>
        <end position="99"/>
    </location>
</feature>
<keyword evidence="10" id="KW-1185">Reference proteome</keyword>
<feature type="compositionally biased region" description="Basic residues" evidence="7">
    <location>
        <begin position="1"/>
        <end position="21"/>
    </location>
</feature>
<feature type="domain" description="Protein kinase" evidence="8">
    <location>
        <begin position="131"/>
        <end position="384"/>
    </location>
</feature>
<feature type="compositionally biased region" description="Basic and acidic residues" evidence="7">
    <location>
        <begin position="38"/>
        <end position="61"/>
    </location>
</feature>
<dbReference type="PROSITE" id="PS00107">
    <property type="entry name" value="PROTEIN_KINASE_ATP"/>
    <property type="match status" value="1"/>
</dbReference>
<feature type="region of interest" description="Disordered" evidence="7">
    <location>
        <begin position="410"/>
        <end position="447"/>
    </location>
</feature>
<dbReference type="InterPro" id="IPR050108">
    <property type="entry name" value="CDK"/>
</dbReference>
<feature type="region of interest" description="Disordered" evidence="7">
    <location>
        <begin position="1"/>
        <end position="99"/>
    </location>
</feature>
<dbReference type="Gene3D" id="3.30.200.20">
    <property type="entry name" value="Phosphorylase Kinase, domain 1"/>
    <property type="match status" value="1"/>
</dbReference>
<accession>A0ABQ7DCX6</accession>
<dbReference type="InterPro" id="IPR000719">
    <property type="entry name" value="Prot_kinase_dom"/>
</dbReference>
<dbReference type="PROSITE" id="PS00108">
    <property type="entry name" value="PROTEIN_KINASE_ST"/>
    <property type="match status" value="1"/>
</dbReference>
<keyword evidence="5 6" id="KW-0067">ATP-binding</keyword>
<dbReference type="Gene3D" id="1.10.510.10">
    <property type="entry name" value="Transferase(Phosphotransferase) domain 1"/>
    <property type="match status" value="1"/>
</dbReference>
<evidence type="ECO:0000256" key="4">
    <source>
        <dbReference type="ARBA" id="ARBA00022777"/>
    </source>
</evidence>
<evidence type="ECO:0000313" key="10">
    <source>
        <dbReference type="Proteomes" id="UP000266723"/>
    </source>
</evidence>
<feature type="binding site" evidence="6">
    <location>
        <position position="160"/>
    </location>
    <ligand>
        <name>ATP</name>
        <dbReference type="ChEBI" id="CHEBI:30616"/>
    </ligand>
</feature>
<dbReference type="EMBL" id="QGKV02000759">
    <property type="protein sequence ID" value="KAF3569474.1"/>
    <property type="molecule type" value="Genomic_DNA"/>
</dbReference>
<keyword evidence="3 6" id="KW-0547">Nucleotide-binding</keyword>
<feature type="compositionally biased region" description="Polar residues" evidence="7">
    <location>
        <begin position="478"/>
        <end position="487"/>
    </location>
</feature>